<keyword evidence="7" id="KW-0472">Membrane</keyword>
<dbReference type="Gene3D" id="3.20.20.100">
    <property type="entry name" value="NADP-dependent oxidoreductase domain"/>
    <property type="match status" value="1"/>
</dbReference>
<evidence type="ECO:0000256" key="4">
    <source>
        <dbReference type="PIRSR" id="PIRSR000097-1"/>
    </source>
</evidence>
<dbReference type="AlphaFoldDB" id="A0AAD6TJC4"/>
<dbReference type="Pfam" id="PF00248">
    <property type="entry name" value="Aldo_ket_red"/>
    <property type="match status" value="2"/>
</dbReference>
<keyword evidence="2" id="KW-0521">NADP</keyword>
<evidence type="ECO:0000313" key="10">
    <source>
        <dbReference type="Proteomes" id="UP001218188"/>
    </source>
</evidence>
<organism evidence="9 10">
    <name type="scientific">Mycena alexandri</name>
    <dbReference type="NCBI Taxonomy" id="1745969"/>
    <lineage>
        <taxon>Eukaryota</taxon>
        <taxon>Fungi</taxon>
        <taxon>Dikarya</taxon>
        <taxon>Basidiomycota</taxon>
        <taxon>Agaricomycotina</taxon>
        <taxon>Agaricomycetes</taxon>
        <taxon>Agaricomycetidae</taxon>
        <taxon>Agaricales</taxon>
        <taxon>Marasmiineae</taxon>
        <taxon>Mycenaceae</taxon>
        <taxon>Mycena</taxon>
    </lineage>
</organism>
<sequence length="311" mass="33661">MPWDPIQLNDGREIPSIGFGTWKLGNGDGPISQVDQAISLGFSHVDTAQSYRNEAEAGTAIRDSGLARKEIFITTKYSGVDGLDIRTSIKNSLKNLGVSYVDLYLIHHPRLAVPDIPTAWKQMEEIKAQGLVKSIGVSNFEVSDLAILLASAEVKPVVNQILLHPYVYAHQLPILDYAAKHKIVIEAYSALIPITSLPHGPVDPPVSAIAERLGVSNDQVLLAWTKAKGAVVVTTSSKKERLLGYLNAGDLALTKDDIAAIDAAGAKGPPFVPFSRKTILRWMVGILVASFTGGMLSVCLEDILLQQRHKL</sequence>
<dbReference type="InterPro" id="IPR036812">
    <property type="entry name" value="NAD(P)_OxRdtase_dom_sf"/>
</dbReference>
<dbReference type="InterPro" id="IPR018170">
    <property type="entry name" value="Aldo/ket_reductase_CS"/>
</dbReference>
<dbReference type="PRINTS" id="PR00069">
    <property type="entry name" value="ALDKETRDTASE"/>
</dbReference>
<feature type="binding site" evidence="5">
    <location>
        <position position="107"/>
    </location>
    <ligand>
        <name>substrate</name>
    </ligand>
</feature>
<dbReference type="CDD" id="cd19120">
    <property type="entry name" value="AKR_AKR3C2-3"/>
    <property type="match status" value="1"/>
</dbReference>
<feature type="domain" description="NADP-dependent oxidoreductase" evidence="8">
    <location>
        <begin position="17"/>
        <end position="191"/>
    </location>
</feature>
<evidence type="ECO:0000256" key="3">
    <source>
        <dbReference type="ARBA" id="ARBA00023002"/>
    </source>
</evidence>
<dbReference type="InterPro" id="IPR023210">
    <property type="entry name" value="NADP_OxRdtase_dom"/>
</dbReference>
<evidence type="ECO:0000256" key="6">
    <source>
        <dbReference type="PIRSR" id="PIRSR000097-3"/>
    </source>
</evidence>
<evidence type="ECO:0000256" key="5">
    <source>
        <dbReference type="PIRSR" id="PIRSR000097-2"/>
    </source>
</evidence>
<feature type="transmembrane region" description="Helical" evidence="7">
    <location>
        <begin position="279"/>
        <end position="300"/>
    </location>
</feature>
<dbReference type="GO" id="GO:0016616">
    <property type="term" value="F:oxidoreductase activity, acting on the CH-OH group of donors, NAD or NADP as acceptor"/>
    <property type="evidence" value="ECO:0007669"/>
    <property type="project" value="UniProtKB-ARBA"/>
</dbReference>
<dbReference type="InterPro" id="IPR020471">
    <property type="entry name" value="AKR"/>
</dbReference>
<dbReference type="GO" id="GO:0016652">
    <property type="term" value="F:oxidoreductase activity, acting on NAD(P)H as acceptor"/>
    <property type="evidence" value="ECO:0007669"/>
    <property type="project" value="InterPro"/>
</dbReference>
<feature type="domain" description="NADP-dependent oxidoreductase" evidence="8">
    <location>
        <begin position="205"/>
        <end position="264"/>
    </location>
</feature>
<dbReference type="PANTHER" id="PTHR43827">
    <property type="entry name" value="2,5-DIKETO-D-GLUCONIC ACID REDUCTASE"/>
    <property type="match status" value="1"/>
</dbReference>
<feature type="active site" description="Proton donor" evidence="4">
    <location>
        <position position="51"/>
    </location>
</feature>
<accession>A0AAD6TJC4</accession>
<keyword evidence="7" id="KW-0812">Transmembrane</keyword>
<evidence type="ECO:0000256" key="7">
    <source>
        <dbReference type="SAM" id="Phobius"/>
    </source>
</evidence>
<dbReference type="Proteomes" id="UP001218188">
    <property type="component" value="Unassembled WGS sequence"/>
</dbReference>
<dbReference type="InterPro" id="IPR044494">
    <property type="entry name" value="AKR3C2/3"/>
</dbReference>
<evidence type="ECO:0000256" key="2">
    <source>
        <dbReference type="ARBA" id="ARBA00022857"/>
    </source>
</evidence>
<name>A0AAD6TJC4_9AGAR</name>
<dbReference type="SUPFAM" id="SSF51430">
    <property type="entry name" value="NAD(P)-linked oxidoreductase"/>
    <property type="match status" value="1"/>
</dbReference>
<evidence type="ECO:0000259" key="8">
    <source>
        <dbReference type="Pfam" id="PF00248"/>
    </source>
</evidence>
<keyword evidence="3" id="KW-0560">Oxidoreductase</keyword>
<dbReference type="FunFam" id="3.20.20.100:FF:000002">
    <property type="entry name" value="2,5-diketo-D-gluconic acid reductase A"/>
    <property type="match status" value="1"/>
</dbReference>
<keyword evidence="10" id="KW-1185">Reference proteome</keyword>
<evidence type="ECO:0000256" key="1">
    <source>
        <dbReference type="ARBA" id="ARBA00007905"/>
    </source>
</evidence>
<keyword evidence="7" id="KW-1133">Transmembrane helix</keyword>
<dbReference type="EMBL" id="JARJCM010000003">
    <property type="protein sequence ID" value="KAJ7046376.1"/>
    <property type="molecule type" value="Genomic_DNA"/>
</dbReference>
<comment type="caution">
    <text evidence="9">The sequence shown here is derived from an EMBL/GenBank/DDBJ whole genome shotgun (WGS) entry which is preliminary data.</text>
</comment>
<proteinExistence type="inferred from homology"/>
<protein>
    <submittedName>
        <fullName evidence="9">Aldo/keto reductase</fullName>
    </submittedName>
</protein>
<feature type="site" description="Lowers pKa of active site Tyr" evidence="6">
    <location>
        <position position="76"/>
    </location>
</feature>
<dbReference type="PANTHER" id="PTHR43827:SF3">
    <property type="entry name" value="NADP-DEPENDENT OXIDOREDUCTASE DOMAIN-CONTAINING PROTEIN"/>
    <property type="match status" value="1"/>
</dbReference>
<dbReference type="PROSITE" id="PS00062">
    <property type="entry name" value="ALDOKETO_REDUCTASE_2"/>
    <property type="match status" value="1"/>
</dbReference>
<dbReference type="PIRSF" id="PIRSF000097">
    <property type="entry name" value="AKR"/>
    <property type="match status" value="1"/>
</dbReference>
<evidence type="ECO:0000313" key="9">
    <source>
        <dbReference type="EMBL" id="KAJ7046376.1"/>
    </source>
</evidence>
<reference evidence="9" key="1">
    <citation type="submission" date="2023-03" db="EMBL/GenBank/DDBJ databases">
        <title>Massive genome expansion in bonnet fungi (Mycena s.s.) driven by repeated elements and novel gene families across ecological guilds.</title>
        <authorList>
            <consortium name="Lawrence Berkeley National Laboratory"/>
            <person name="Harder C.B."/>
            <person name="Miyauchi S."/>
            <person name="Viragh M."/>
            <person name="Kuo A."/>
            <person name="Thoen E."/>
            <person name="Andreopoulos B."/>
            <person name="Lu D."/>
            <person name="Skrede I."/>
            <person name="Drula E."/>
            <person name="Henrissat B."/>
            <person name="Morin E."/>
            <person name="Kohler A."/>
            <person name="Barry K."/>
            <person name="LaButti K."/>
            <person name="Morin E."/>
            <person name="Salamov A."/>
            <person name="Lipzen A."/>
            <person name="Mereny Z."/>
            <person name="Hegedus B."/>
            <person name="Baldrian P."/>
            <person name="Stursova M."/>
            <person name="Weitz H."/>
            <person name="Taylor A."/>
            <person name="Grigoriev I.V."/>
            <person name="Nagy L.G."/>
            <person name="Martin F."/>
            <person name="Kauserud H."/>
        </authorList>
    </citation>
    <scope>NUCLEOTIDE SEQUENCE</scope>
    <source>
        <strain evidence="9">CBHHK200</strain>
    </source>
</reference>
<gene>
    <name evidence="9" type="ORF">C8F04DRAFT_344203</name>
</gene>
<comment type="similarity">
    <text evidence="1">Belongs to the aldo/keto reductase family.</text>
</comment>